<dbReference type="SUPFAM" id="SSF54368">
    <property type="entry name" value="Glutamine synthetase, N-terminal domain"/>
    <property type="match status" value="1"/>
</dbReference>
<dbReference type="GO" id="GO:0006576">
    <property type="term" value="P:biogenic amine metabolic process"/>
    <property type="evidence" value="ECO:0007669"/>
    <property type="project" value="UniProtKB-ARBA"/>
</dbReference>
<keyword evidence="11" id="KW-1185">Reference proteome</keyword>
<keyword evidence="5" id="KW-0067">ATP-binding</keyword>
<dbReference type="InterPro" id="IPR008147">
    <property type="entry name" value="Gln_synt_N"/>
</dbReference>
<evidence type="ECO:0000256" key="5">
    <source>
        <dbReference type="ARBA" id="ARBA00022840"/>
    </source>
</evidence>
<name>A0A1L9S778_9EURO</name>
<keyword evidence="4" id="KW-0547">Nucleotide-binding</keyword>
<evidence type="ECO:0000256" key="6">
    <source>
        <dbReference type="PROSITE-ProRule" id="PRU01330"/>
    </source>
</evidence>
<dbReference type="SUPFAM" id="SSF55931">
    <property type="entry name" value="Glutamine synthetase/guanido kinase"/>
    <property type="match status" value="1"/>
</dbReference>
<dbReference type="FunFam" id="3.30.590.10:FF:000005">
    <property type="entry name" value="Probable glutamine synthetase"/>
    <property type="match status" value="1"/>
</dbReference>
<dbReference type="GO" id="GO:0004356">
    <property type="term" value="F:glutamine synthetase activity"/>
    <property type="evidence" value="ECO:0007669"/>
    <property type="project" value="InterPro"/>
</dbReference>
<dbReference type="RefSeq" id="XP_022577535.1">
    <property type="nucleotide sequence ID" value="XM_022726129.1"/>
</dbReference>
<dbReference type="OrthoDB" id="77835at2759"/>
<accession>A0A1L9S778</accession>
<evidence type="ECO:0000259" key="9">
    <source>
        <dbReference type="PROSITE" id="PS51987"/>
    </source>
</evidence>
<feature type="domain" description="GS catalytic" evidence="9">
    <location>
        <begin position="121"/>
        <end position="486"/>
    </location>
</feature>
<dbReference type="PROSITE" id="PS51987">
    <property type="entry name" value="GS_CATALYTIC"/>
    <property type="match status" value="1"/>
</dbReference>
<dbReference type="EMBL" id="KV878354">
    <property type="protein sequence ID" value="OJJ43025.1"/>
    <property type="molecule type" value="Genomic_DNA"/>
</dbReference>
<dbReference type="GeneID" id="34612593"/>
<reference evidence="11" key="1">
    <citation type="journal article" date="2017" name="Genome Biol.">
        <title>Comparative genomics reveals high biological diversity and specific adaptations in the industrially and medically important fungal genus Aspergillus.</title>
        <authorList>
            <person name="de Vries R.P."/>
            <person name="Riley R."/>
            <person name="Wiebenga A."/>
            <person name="Aguilar-Osorio G."/>
            <person name="Amillis S."/>
            <person name="Uchima C.A."/>
            <person name="Anderluh G."/>
            <person name="Asadollahi M."/>
            <person name="Askin M."/>
            <person name="Barry K."/>
            <person name="Battaglia E."/>
            <person name="Bayram O."/>
            <person name="Benocci T."/>
            <person name="Braus-Stromeyer S.A."/>
            <person name="Caldana C."/>
            <person name="Canovas D."/>
            <person name="Cerqueira G.C."/>
            <person name="Chen F."/>
            <person name="Chen W."/>
            <person name="Choi C."/>
            <person name="Clum A."/>
            <person name="Dos Santos R.A."/>
            <person name="Damasio A.R."/>
            <person name="Diallinas G."/>
            <person name="Emri T."/>
            <person name="Fekete E."/>
            <person name="Flipphi M."/>
            <person name="Freyberg S."/>
            <person name="Gallo A."/>
            <person name="Gournas C."/>
            <person name="Habgood R."/>
            <person name="Hainaut M."/>
            <person name="Harispe M.L."/>
            <person name="Henrissat B."/>
            <person name="Hilden K.S."/>
            <person name="Hope R."/>
            <person name="Hossain A."/>
            <person name="Karabika E."/>
            <person name="Karaffa L."/>
            <person name="Karanyi Z."/>
            <person name="Krasevec N."/>
            <person name="Kuo A."/>
            <person name="Kusch H."/>
            <person name="LaButti K."/>
            <person name="Lagendijk E.L."/>
            <person name="Lapidus A."/>
            <person name="Levasseur A."/>
            <person name="Lindquist E."/>
            <person name="Lipzen A."/>
            <person name="Logrieco A.F."/>
            <person name="MacCabe A."/>
            <person name="Maekelae M.R."/>
            <person name="Malavazi I."/>
            <person name="Melin P."/>
            <person name="Meyer V."/>
            <person name="Mielnichuk N."/>
            <person name="Miskei M."/>
            <person name="Molnar A.P."/>
            <person name="Mule G."/>
            <person name="Ngan C.Y."/>
            <person name="Orejas M."/>
            <person name="Orosz E."/>
            <person name="Ouedraogo J.P."/>
            <person name="Overkamp K.M."/>
            <person name="Park H.-S."/>
            <person name="Perrone G."/>
            <person name="Piumi F."/>
            <person name="Punt P.J."/>
            <person name="Ram A.F."/>
            <person name="Ramon A."/>
            <person name="Rauscher S."/>
            <person name="Record E."/>
            <person name="Riano-Pachon D.M."/>
            <person name="Robert V."/>
            <person name="Roehrig J."/>
            <person name="Ruller R."/>
            <person name="Salamov A."/>
            <person name="Salih N.S."/>
            <person name="Samson R.A."/>
            <person name="Sandor E."/>
            <person name="Sanguinetti M."/>
            <person name="Schuetze T."/>
            <person name="Sepcic K."/>
            <person name="Shelest E."/>
            <person name="Sherlock G."/>
            <person name="Sophianopoulou V."/>
            <person name="Squina F.M."/>
            <person name="Sun H."/>
            <person name="Susca A."/>
            <person name="Todd R.B."/>
            <person name="Tsang A."/>
            <person name="Unkles S.E."/>
            <person name="van de Wiele N."/>
            <person name="van Rossen-Uffink D."/>
            <person name="Oliveira J.V."/>
            <person name="Vesth T.C."/>
            <person name="Visser J."/>
            <person name="Yu J.-H."/>
            <person name="Zhou M."/>
            <person name="Andersen M.R."/>
            <person name="Archer D.B."/>
            <person name="Baker S.E."/>
            <person name="Benoit I."/>
            <person name="Brakhage A.A."/>
            <person name="Braus G.H."/>
            <person name="Fischer R."/>
            <person name="Frisvad J.C."/>
            <person name="Goldman G.H."/>
            <person name="Houbraken J."/>
            <person name="Oakley B."/>
            <person name="Pocsi I."/>
            <person name="Scazzocchio C."/>
            <person name="Seiboth B."/>
            <person name="vanKuyk P.A."/>
            <person name="Wortman J."/>
            <person name="Dyer P.S."/>
            <person name="Grigoriev I.V."/>
        </authorList>
    </citation>
    <scope>NUCLEOTIDE SEQUENCE [LARGE SCALE GENOMIC DNA]</scope>
    <source>
        <strain evidence="11">CBS 506.65</strain>
    </source>
</reference>
<dbReference type="PANTHER" id="PTHR43785">
    <property type="entry name" value="GAMMA-GLUTAMYLPUTRESCINE SYNTHETASE"/>
    <property type="match status" value="1"/>
</dbReference>
<organism evidence="10 11">
    <name type="scientific">Penicilliopsis zonata CBS 506.65</name>
    <dbReference type="NCBI Taxonomy" id="1073090"/>
    <lineage>
        <taxon>Eukaryota</taxon>
        <taxon>Fungi</taxon>
        <taxon>Dikarya</taxon>
        <taxon>Ascomycota</taxon>
        <taxon>Pezizomycotina</taxon>
        <taxon>Eurotiomycetes</taxon>
        <taxon>Eurotiomycetidae</taxon>
        <taxon>Eurotiales</taxon>
        <taxon>Aspergillaceae</taxon>
        <taxon>Penicilliopsis</taxon>
    </lineage>
</organism>
<evidence type="ECO:0000256" key="2">
    <source>
        <dbReference type="ARBA" id="ARBA00021364"/>
    </source>
</evidence>
<dbReference type="PANTHER" id="PTHR43785:SF12">
    <property type="entry name" value="TYPE-1 GLUTAMINE SYNTHETASE 2"/>
    <property type="match status" value="1"/>
</dbReference>
<dbReference type="Gene3D" id="3.30.590.10">
    <property type="entry name" value="Glutamine synthetase/guanido kinase, catalytic domain"/>
    <property type="match status" value="1"/>
</dbReference>
<evidence type="ECO:0000256" key="1">
    <source>
        <dbReference type="ARBA" id="ARBA00009897"/>
    </source>
</evidence>
<dbReference type="Proteomes" id="UP000184188">
    <property type="component" value="Unassembled WGS sequence"/>
</dbReference>
<dbReference type="PROSITE" id="PS51986">
    <property type="entry name" value="GS_BETA_GRASP"/>
    <property type="match status" value="1"/>
</dbReference>
<proteinExistence type="inferred from homology"/>
<evidence type="ECO:0000313" key="10">
    <source>
        <dbReference type="EMBL" id="OJJ43025.1"/>
    </source>
</evidence>
<protein>
    <recommendedName>
        <fullName evidence="2">Glutamine synthetase</fullName>
    </recommendedName>
</protein>
<dbReference type="Pfam" id="PF00120">
    <property type="entry name" value="Gln-synt_C"/>
    <property type="match status" value="1"/>
</dbReference>
<keyword evidence="3" id="KW-0436">Ligase</keyword>
<comment type="similarity">
    <text evidence="1 6 7">Belongs to the glutamine synthetase family.</text>
</comment>
<sequence>MSIEPDITLDNVAQILQHDTKVKLAGVDVDGILRGKLVSKSKFLSIVADGFGFCSVVFGWDMHDRTYFKELAISNKENGYRDLVAIPDLRSFRRIPWENNVPFFLVSFFDPDTREPVCACPRGLLKTASGRVEAAGYRAMAGAEYEFYQFRAPGNNSTPERNASATAAFLKENPVEALPPLTEGMFGYSITRPIHNQEYYYGIFDACEEFRCGIEGWHTESGPGVFEAALQYSEAKDMADKAGLFKYVVKAMGTKHGITPAFMAKPREGLPGNSGHMHISLVTEDGKNAFFRETADPSPPYPDVANLSDLGRHFLAGLLEGLPDIMPLLAPTVNSYKRLVENFWAPVTVSWGLEHRAASIRLITPPTASPKATRFEVRVPGADANPHFVLAAILALGWRGVEKKLEIPVPPLSRGQEMGDDEGDQGIRLAKSLREATATFMRHDSIAREVFGDAFVDHFGGTREHEVRLWEEAVTDWEVRRYIETV</sequence>
<evidence type="ECO:0000313" key="11">
    <source>
        <dbReference type="Proteomes" id="UP000184188"/>
    </source>
</evidence>
<gene>
    <name evidence="10" type="ORF">ASPZODRAFT_154779</name>
</gene>
<dbReference type="SMART" id="SM01230">
    <property type="entry name" value="Gln-synt_C"/>
    <property type="match status" value="1"/>
</dbReference>
<dbReference type="VEuPathDB" id="FungiDB:ASPZODRAFT_154779"/>
<evidence type="ECO:0000259" key="8">
    <source>
        <dbReference type="PROSITE" id="PS51986"/>
    </source>
</evidence>
<dbReference type="STRING" id="1073090.A0A1L9S778"/>
<dbReference type="GO" id="GO:0006542">
    <property type="term" value="P:glutamine biosynthetic process"/>
    <property type="evidence" value="ECO:0007669"/>
    <property type="project" value="InterPro"/>
</dbReference>
<dbReference type="InterPro" id="IPR014746">
    <property type="entry name" value="Gln_synth/guanido_kin_cat_dom"/>
</dbReference>
<dbReference type="InterPro" id="IPR008146">
    <property type="entry name" value="Gln_synth_cat_dom"/>
</dbReference>
<evidence type="ECO:0000256" key="7">
    <source>
        <dbReference type="RuleBase" id="RU000384"/>
    </source>
</evidence>
<dbReference type="Gene3D" id="3.10.20.70">
    <property type="entry name" value="Glutamine synthetase, N-terminal domain"/>
    <property type="match status" value="1"/>
</dbReference>
<dbReference type="FunFam" id="3.10.20.70:FF:000013">
    <property type="entry name" value="Glutamine synthetase bacteria"/>
    <property type="match status" value="1"/>
</dbReference>
<dbReference type="AlphaFoldDB" id="A0A1L9S778"/>
<feature type="domain" description="GS beta-grasp" evidence="8">
    <location>
        <begin position="17"/>
        <end position="113"/>
    </location>
</feature>
<evidence type="ECO:0000256" key="4">
    <source>
        <dbReference type="ARBA" id="ARBA00022741"/>
    </source>
</evidence>
<dbReference type="GO" id="GO:0005524">
    <property type="term" value="F:ATP binding"/>
    <property type="evidence" value="ECO:0007669"/>
    <property type="project" value="UniProtKB-KW"/>
</dbReference>
<evidence type="ECO:0000256" key="3">
    <source>
        <dbReference type="ARBA" id="ARBA00022598"/>
    </source>
</evidence>
<dbReference type="InterPro" id="IPR036651">
    <property type="entry name" value="Gln_synt_N_sf"/>
</dbReference>